<keyword evidence="1" id="KW-0472">Membrane</keyword>
<dbReference type="AlphaFoldDB" id="A0A8E0S7P0"/>
<keyword evidence="3" id="KW-1185">Reference proteome</keyword>
<name>A0A8E0S7P0_9TREM</name>
<gene>
    <name evidence="2" type="ORF">FBUS_07940</name>
</gene>
<accession>A0A8E0S7P0</accession>
<feature type="transmembrane region" description="Helical" evidence="1">
    <location>
        <begin position="73"/>
        <end position="97"/>
    </location>
</feature>
<evidence type="ECO:0000313" key="2">
    <source>
        <dbReference type="EMBL" id="KAA0199131.1"/>
    </source>
</evidence>
<dbReference type="EMBL" id="LUCM01001309">
    <property type="protein sequence ID" value="KAA0199131.1"/>
    <property type="molecule type" value="Genomic_DNA"/>
</dbReference>
<evidence type="ECO:0000256" key="1">
    <source>
        <dbReference type="SAM" id="Phobius"/>
    </source>
</evidence>
<comment type="caution">
    <text evidence="2">The sequence shown here is derived from an EMBL/GenBank/DDBJ whole genome shotgun (WGS) entry which is preliminary data.</text>
</comment>
<keyword evidence="1" id="KW-1133">Transmembrane helix</keyword>
<dbReference type="Proteomes" id="UP000728185">
    <property type="component" value="Unassembled WGS sequence"/>
</dbReference>
<keyword evidence="1" id="KW-0812">Transmembrane</keyword>
<feature type="transmembrane region" description="Helical" evidence="1">
    <location>
        <begin position="29"/>
        <end position="53"/>
    </location>
</feature>
<organism evidence="2 3">
    <name type="scientific">Fasciolopsis buskii</name>
    <dbReference type="NCBI Taxonomy" id="27845"/>
    <lineage>
        <taxon>Eukaryota</taxon>
        <taxon>Metazoa</taxon>
        <taxon>Spiralia</taxon>
        <taxon>Lophotrochozoa</taxon>
        <taxon>Platyhelminthes</taxon>
        <taxon>Trematoda</taxon>
        <taxon>Digenea</taxon>
        <taxon>Plagiorchiida</taxon>
        <taxon>Echinostomata</taxon>
        <taxon>Echinostomatoidea</taxon>
        <taxon>Fasciolidae</taxon>
        <taxon>Fasciolopsis</taxon>
    </lineage>
</organism>
<sequence length="120" mass="13315">MIIRFLRRSRAEVASETNSANVEKSVRRIFTVTTGMALNLLLFHVCECIRYTLAAMNVIRYDAGSSAQQVGVLLITFSFCLNPCLLLYTMAPVFALLRKCTHTCPLSCCCLSQPDPTTTS</sequence>
<dbReference type="OrthoDB" id="6255024at2759"/>
<protein>
    <submittedName>
        <fullName evidence="2">Uncharacterized protein</fullName>
    </submittedName>
</protein>
<reference evidence="2" key="1">
    <citation type="submission" date="2019-05" db="EMBL/GenBank/DDBJ databases">
        <title>Annotation for the trematode Fasciolopsis buski.</title>
        <authorList>
            <person name="Choi Y.-J."/>
        </authorList>
    </citation>
    <scope>NUCLEOTIDE SEQUENCE</scope>
    <source>
        <strain evidence="2">HT</strain>
        <tissue evidence="2">Whole worm</tissue>
    </source>
</reference>
<evidence type="ECO:0000313" key="3">
    <source>
        <dbReference type="Proteomes" id="UP000728185"/>
    </source>
</evidence>
<proteinExistence type="predicted"/>